<dbReference type="GO" id="GO:0042597">
    <property type="term" value="C:periplasmic space"/>
    <property type="evidence" value="ECO:0007669"/>
    <property type="project" value="UniProtKB-ARBA"/>
</dbReference>
<evidence type="ECO:0000256" key="2">
    <source>
        <dbReference type="ARBA" id="ARBA00005695"/>
    </source>
</evidence>
<dbReference type="CDD" id="cd00995">
    <property type="entry name" value="PBP2_NikA_DppA_OppA_like"/>
    <property type="match status" value="1"/>
</dbReference>
<feature type="signal peptide" evidence="6">
    <location>
        <begin position="1"/>
        <end position="19"/>
    </location>
</feature>
<proteinExistence type="inferred from homology"/>
<keyword evidence="5" id="KW-0812">Transmembrane</keyword>
<dbReference type="InterPro" id="IPR030678">
    <property type="entry name" value="Peptide/Ni-bd"/>
</dbReference>
<comment type="subcellular location">
    <subcellularLocation>
        <location evidence="1">Cell envelope</location>
    </subcellularLocation>
</comment>
<dbReference type="GO" id="GO:0043190">
    <property type="term" value="C:ATP-binding cassette (ABC) transporter complex"/>
    <property type="evidence" value="ECO:0007669"/>
    <property type="project" value="InterPro"/>
</dbReference>
<accession>A0A6J4M2L5</accession>
<evidence type="ECO:0000256" key="1">
    <source>
        <dbReference type="ARBA" id="ARBA00004196"/>
    </source>
</evidence>
<comment type="similarity">
    <text evidence="2">Belongs to the bacterial solute-binding protein 5 family.</text>
</comment>
<sequence>MLAAVALVFGALTPLALQPAAGSEAEEPTTFTVAMDNEVDSFNPFLGIEAESYEMWALMYDYLIGYSMADMSPEPTGLAEDWETSEDGLTWTFTVRDGVTFSDGEPLTAADVAYTYNRILDGGAEAATWSSYLTSVEKVTAPDERTVVLELSQPNAVLPLLPIPIIPEHVWRDVDEKAVKTFANEPTDGDPVIGSGPFELVEGTAGGPTARFQAREDYWKGSPHIDEVVYRVFKSKDSAVQALIKGEVDYVADVPPLQVDALQGQEGITTNQGDSPGFDEIAFNVGAVNTKTGEPIGDGHEALKDPDFRFALGFAIDRQRIVDTAYQGSGTPGDSIVPPTYDNWRWEPPAEDAFTFDPERADQLLTEAGYETNSGGERLMPDGSDFGTLRLFARSESDTSVTVMDLFKEWLADLGIDSEITAMESNRLTNVILDGEFDAFEWGWYVEPDPDSMLSYLTCDQLASWNDAWYCNEEYDRLYREQNQALDDAERVAAVKRMQEILYYDAPYLVTAYGATGEAIRTDRWACLQSQPDPGGIWLFQYGVTNYLQMRPADQAGDCDGVTNAVGAVADGTDASGSGAAGEVESSSSSSWVLPTVAALVLVLLAAGGLMAFRRRASAGERE</sequence>
<evidence type="ECO:0000256" key="5">
    <source>
        <dbReference type="SAM" id="Phobius"/>
    </source>
</evidence>
<keyword evidence="5" id="KW-1133">Transmembrane helix</keyword>
<feature type="transmembrane region" description="Helical" evidence="5">
    <location>
        <begin position="592"/>
        <end position="613"/>
    </location>
</feature>
<dbReference type="Pfam" id="PF00496">
    <property type="entry name" value="SBP_bac_5"/>
    <property type="match status" value="1"/>
</dbReference>
<evidence type="ECO:0000256" key="6">
    <source>
        <dbReference type="SAM" id="SignalP"/>
    </source>
</evidence>
<dbReference type="Gene3D" id="3.40.190.10">
    <property type="entry name" value="Periplasmic binding protein-like II"/>
    <property type="match status" value="1"/>
</dbReference>
<dbReference type="GO" id="GO:0030313">
    <property type="term" value="C:cell envelope"/>
    <property type="evidence" value="ECO:0007669"/>
    <property type="project" value="UniProtKB-SubCell"/>
</dbReference>
<reference evidence="8" key="1">
    <citation type="submission" date="2020-02" db="EMBL/GenBank/DDBJ databases">
        <authorList>
            <person name="Meier V. D."/>
        </authorList>
    </citation>
    <scope>NUCLEOTIDE SEQUENCE</scope>
    <source>
        <strain evidence="8">AVDCRST_MAG72</strain>
    </source>
</reference>
<dbReference type="Gene3D" id="3.10.105.10">
    <property type="entry name" value="Dipeptide-binding Protein, Domain 3"/>
    <property type="match status" value="1"/>
</dbReference>
<feature type="domain" description="Solute-binding protein family 5" evidence="7">
    <location>
        <begin position="77"/>
        <end position="458"/>
    </location>
</feature>
<evidence type="ECO:0000313" key="8">
    <source>
        <dbReference type="EMBL" id="CAA9348470.1"/>
    </source>
</evidence>
<evidence type="ECO:0000256" key="4">
    <source>
        <dbReference type="ARBA" id="ARBA00022729"/>
    </source>
</evidence>
<keyword evidence="5" id="KW-0472">Membrane</keyword>
<dbReference type="InterPro" id="IPR039424">
    <property type="entry name" value="SBP_5"/>
</dbReference>
<dbReference type="AlphaFoldDB" id="A0A6J4M2L5"/>
<dbReference type="PANTHER" id="PTHR30290:SF10">
    <property type="entry name" value="PERIPLASMIC OLIGOPEPTIDE-BINDING PROTEIN-RELATED"/>
    <property type="match status" value="1"/>
</dbReference>
<name>A0A6J4M2L5_9ACTN</name>
<dbReference type="GO" id="GO:0015833">
    <property type="term" value="P:peptide transport"/>
    <property type="evidence" value="ECO:0007669"/>
    <property type="project" value="TreeGrafter"/>
</dbReference>
<evidence type="ECO:0000256" key="3">
    <source>
        <dbReference type="ARBA" id="ARBA00022448"/>
    </source>
</evidence>
<dbReference type="SUPFAM" id="SSF53850">
    <property type="entry name" value="Periplasmic binding protein-like II"/>
    <property type="match status" value="1"/>
</dbReference>
<dbReference type="PANTHER" id="PTHR30290">
    <property type="entry name" value="PERIPLASMIC BINDING COMPONENT OF ABC TRANSPORTER"/>
    <property type="match status" value="1"/>
</dbReference>
<organism evidence="8">
    <name type="scientific">uncultured Nocardioidaceae bacterium</name>
    <dbReference type="NCBI Taxonomy" id="253824"/>
    <lineage>
        <taxon>Bacteria</taxon>
        <taxon>Bacillati</taxon>
        <taxon>Actinomycetota</taxon>
        <taxon>Actinomycetes</taxon>
        <taxon>Propionibacteriales</taxon>
        <taxon>Nocardioidaceae</taxon>
        <taxon>environmental samples</taxon>
    </lineage>
</organism>
<feature type="chain" id="PRO_5039431400" evidence="6">
    <location>
        <begin position="20"/>
        <end position="623"/>
    </location>
</feature>
<dbReference type="GO" id="GO:1904680">
    <property type="term" value="F:peptide transmembrane transporter activity"/>
    <property type="evidence" value="ECO:0007669"/>
    <property type="project" value="TreeGrafter"/>
</dbReference>
<dbReference type="InterPro" id="IPR000914">
    <property type="entry name" value="SBP_5_dom"/>
</dbReference>
<keyword evidence="4 6" id="KW-0732">Signal</keyword>
<dbReference type="PIRSF" id="PIRSF002741">
    <property type="entry name" value="MppA"/>
    <property type="match status" value="1"/>
</dbReference>
<keyword evidence="3" id="KW-0813">Transport</keyword>
<gene>
    <name evidence="8" type="ORF">AVDCRST_MAG72-1270</name>
</gene>
<dbReference type="EMBL" id="CADCUJ010000056">
    <property type="protein sequence ID" value="CAA9348470.1"/>
    <property type="molecule type" value="Genomic_DNA"/>
</dbReference>
<evidence type="ECO:0000259" key="7">
    <source>
        <dbReference type="Pfam" id="PF00496"/>
    </source>
</evidence>
<protein>
    <submittedName>
        <fullName evidence="8">Oligopeptide ABC transporter, periplasmic oligopeptide-binding protein OppA</fullName>
    </submittedName>
</protein>